<dbReference type="GO" id="GO:0003677">
    <property type="term" value="F:DNA binding"/>
    <property type="evidence" value="ECO:0007669"/>
    <property type="project" value="UniProtKB-KW"/>
</dbReference>
<dbReference type="InterPro" id="IPR039425">
    <property type="entry name" value="RNA_pol_sigma-70-like"/>
</dbReference>
<evidence type="ECO:0000256" key="4">
    <source>
        <dbReference type="ARBA" id="ARBA00023125"/>
    </source>
</evidence>
<dbReference type="CDD" id="cd06171">
    <property type="entry name" value="Sigma70_r4"/>
    <property type="match status" value="1"/>
</dbReference>
<dbReference type="EMBL" id="SIRE01000005">
    <property type="protein sequence ID" value="TBL80295.1"/>
    <property type="molecule type" value="Genomic_DNA"/>
</dbReference>
<dbReference type="NCBIfam" id="TIGR02937">
    <property type="entry name" value="sigma70-ECF"/>
    <property type="match status" value="1"/>
</dbReference>
<sequence>MNITESVEQGKLSQRVDEPERFTFEIGDLNRLQIVLNRYCLSITGSRQDAEDLAQDTWLKSLMTLNISGHANPEALLLRTAKHIWIDKTRRKAALANILRRERFETAAETVDEVAFELEAVFQMICKHLSSLQRTVFLLKDVFGYSLAETADILGTTEGAVKSALHRARQSLLLVRDEIERNVMPSPKDEGMKAYLQALVAAYRLGDATALVELAGRDEVEPAVAVGIVRYRISGKSFAGQQAGARKGTGSTVQMAA</sequence>
<dbReference type="Pfam" id="PF08281">
    <property type="entry name" value="Sigma70_r4_2"/>
    <property type="match status" value="1"/>
</dbReference>
<proteinExistence type="inferred from homology"/>
<name>A0A4Q9DVA7_9BACL</name>
<dbReference type="Proteomes" id="UP000293142">
    <property type="component" value="Unassembled WGS sequence"/>
</dbReference>
<evidence type="ECO:0000256" key="5">
    <source>
        <dbReference type="ARBA" id="ARBA00023163"/>
    </source>
</evidence>
<evidence type="ECO:0000259" key="6">
    <source>
        <dbReference type="Pfam" id="PF04542"/>
    </source>
</evidence>
<evidence type="ECO:0000313" key="8">
    <source>
        <dbReference type="EMBL" id="TBL80295.1"/>
    </source>
</evidence>
<evidence type="ECO:0000256" key="3">
    <source>
        <dbReference type="ARBA" id="ARBA00023082"/>
    </source>
</evidence>
<reference evidence="8 9" key="1">
    <citation type="submission" date="2019-02" db="EMBL/GenBank/DDBJ databases">
        <title>Paenibacillus sp. nov., isolated from surface-sterilized tissue of Thalictrum simplex L.</title>
        <authorList>
            <person name="Tuo L."/>
        </authorList>
    </citation>
    <scope>NUCLEOTIDE SEQUENCE [LARGE SCALE GENOMIC DNA]</scope>
    <source>
        <strain evidence="8 9">N2SHLJ1</strain>
    </source>
</reference>
<dbReference type="PANTHER" id="PTHR43133">
    <property type="entry name" value="RNA POLYMERASE ECF-TYPE SIGMA FACTO"/>
    <property type="match status" value="1"/>
</dbReference>
<dbReference type="SUPFAM" id="SSF88659">
    <property type="entry name" value="Sigma3 and sigma4 domains of RNA polymerase sigma factors"/>
    <property type="match status" value="1"/>
</dbReference>
<dbReference type="Gene3D" id="1.10.1740.10">
    <property type="match status" value="1"/>
</dbReference>
<evidence type="ECO:0000256" key="2">
    <source>
        <dbReference type="ARBA" id="ARBA00023015"/>
    </source>
</evidence>
<accession>A0A4Q9DVA7</accession>
<dbReference type="SUPFAM" id="SSF88946">
    <property type="entry name" value="Sigma2 domain of RNA polymerase sigma factors"/>
    <property type="match status" value="1"/>
</dbReference>
<keyword evidence="2" id="KW-0805">Transcription regulation</keyword>
<dbReference type="InterPro" id="IPR036388">
    <property type="entry name" value="WH-like_DNA-bd_sf"/>
</dbReference>
<evidence type="ECO:0000313" key="9">
    <source>
        <dbReference type="Proteomes" id="UP000293142"/>
    </source>
</evidence>
<evidence type="ECO:0000259" key="7">
    <source>
        <dbReference type="Pfam" id="PF08281"/>
    </source>
</evidence>
<keyword evidence="5" id="KW-0804">Transcription</keyword>
<dbReference type="GO" id="GO:0016987">
    <property type="term" value="F:sigma factor activity"/>
    <property type="evidence" value="ECO:0007669"/>
    <property type="project" value="UniProtKB-KW"/>
</dbReference>
<dbReference type="Pfam" id="PF04542">
    <property type="entry name" value="Sigma70_r2"/>
    <property type="match status" value="1"/>
</dbReference>
<keyword evidence="3" id="KW-0731">Sigma factor</keyword>
<dbReference type="AlphaFoldDB" id="A0A4Q9DVA7"/>
<dbReference type="InterPro" id="IPR014284">
    <property type="entry name" value="RNA_pol_sigma-70_dom"/>
</dbReference>
<dbReference type="OrthoDB" id="2381154at2"/>
<dbReference type="GO" id="GO:0006352">
    <property type="term" value="P:DNA-templated transcription initiation"/>
    <property type="evidence" value="ECO:0007669"/>
    <property type="project" value="InterPro"/>
</dbReference>
<dbReference type="InterPro" id="IPR013325">
    <property type="entry name" value="RNA_pol_sigma_r2"/>
</dbReference>
<keyword evidence="4" id="KW-0238">DNA-binding</keyword>
<dbReference type="PANTHER" id="PTHR43133:SF8">
    <property type="entry name" value="RNA POLYMERASE SIGMA FACTOR HI_1459-RELATED"/>
    <property type="match status" value="1"/>
</dbReference>
<feature type="domain" description="RNA polymerase sigma factor 70 region 4 type 2" evidence="7">
    <location>
        <begin position="127"/>
        <end position="172"/>
    </location>
</feature>
<keyword evidence="9" id="KW-1185">Reference proteome</keyword>
<dbReference type="InterPro" id="IPR013324">
    <property type="entry name" value="RNA_pol_sigma_r3/r4-like"/>
</dbReference>
<dbReference type="InterPro" id="IPR013249">
    <property type="entry name" value="RNA_pol_sigma70_r4_t2"/>
</dbReference>
<dbReference type="RefSeq" id="WP_131012710.1">
    <property type="nucleotide sequence ID" value="NZ_SIRE01000005.1"/>
</dbReference>
<comment type="similarity">
    <text evidence="1">Belongs to the sigma-70 factor family. ECF subfamily.</text>
</comment>
<evidence type="ECO:0000256" key="1">
    <source>
        <dbReference type="ARBA" id="ARBA00010641"/>
    </source>
</evidence>
<comment type="caution">
    <text evidence="8">The sequence shown here is derived from an EMBL/GenBank/DDBJ whole genome shotgun (WGS) entry which is preliminary data.</text>
</comment>
<organism evidence="8 9">
    <name type="scientific">Paenibacillus thalictri</name>
    <dbReference type="NCBI Taxonomy" id="2527873"/>
    <lineage>
        <taxon>Bacteria</taxon>
        <taxon>Bacillati</taxon>
        <taxon>Bacillota</taxon>
        <taxon>Bacilli</taxon>
        <taxon>Bacillales</taxon>
        <taxon>Paenibacillaceae</taxon>
        <taxon>Paenibacillus</taxon>
    </lineage>
</organism>
<protein>
    <submittedName>
        <fullName evidence="8">RNA polymerase sigma factor</fullName>
    </submittedName>
</protein>
<dbReference type="Gene3D" id="1.10.10.10">
    <property type="entry name" value="Winged helix-like DNA-binding domain superfamily/Winged helix DNA-binding domain"/>
    <property type="match status" value="1"/>
</dbReference>
<gene>
    <name evidence="8" type="ORF">EYB31_07710</name>
</gene>
<feature type="domain" description="RNA polymerase sigma-70 region 2" evidence="6">
    <location>
        <begin position="35"/>
        <end position="93"/>
    </location>
</feature>
<dbReference type="InterPro" id="IPR007627">
    <property type="entry name" value="RNA_pol_sigma70_r2"/>
</dbReference>